<evidence type="ECO:0000313" key="5">
    <source>
        <dbReference type="EMBL" id="KAA1395165.1"/>
    </source>
</evidence>
<keyword evidence="2" id="KW-0238">DNA-binding</keyword>
<dbReference type="InterPro" id="IPR052362">
    <property type="entry name" value="HTH-GbsR_regulator"/>
</dbReference>
<dbReference type="PANTHER" id="PTHR38465:SF2">
    <property type="entry name" value="HTH-TYPE TRANSCRIPTIONAL REGULATOR MMPR5"/>
    <property type="match status" value="1"/>
</dbReference>
<dbReference type="PANTHER" id="PTHR38465">
    <property type="entry name" value="HTH-TYPE TRANSCRIPTIONAL REGULATOR MJ1563-RELATED"/>
    <property type="match status" value="1"/>
</dbReference>
<accession>A0A5M4F9V4</accession>
<dbReference type="SUPFAM" id="SSF46785">
    <property type="entry name" value="Winged helix' DNA-binding domain"/>
    <property type="match status" value="1"/>
</dbReference>
<sequence length="152" mass="16465">MTTGAASEFVEGFALELNQSGMQRMAARVFAALLVAPENGYTAREIGDVLGVSAAAVSGATAYLTRMGLAVRRRVTGERVDRYNVLGTTWAEVMAAETKTITSLSALLEEGMTQVDAGSAAHERLTATRDFFSYMAVEMPKLVDRWHESRQP</sequence>
<dbReference type="Proteomes" id="UP000380867">
    <property type="component" value="Unassembled WGS sequence"/>
</dbReference>
<dbReference type="EMBL" id="SDPQ02000003">
    <property type="protein sequence ID" value="KAA1395165.1"/>
    <property type="molecule type" value="Genomic_DNA"/>
</dbReference>
<dbReference type="OrthoDB" id="67158at2"/>
<evidence type="ECO:0000313" key="6">
    <source>
        <dbReference type="Proteomes" id="UP000380867"/>
    </source>
</evidence>
<reference evidence="5" key="1">
    <citation type="submission" date="2019-09" db="EMBL/GenBank/DDBJ databases">
        <authorList>
            <person name="Li J."/>
        </authorList>
    </citation>
    <scope>NUCLEOTIDE SEQUENCE [LARGE SCALE GENOMIC DNA]</scope>
    <source>
        <strain evidence="5">JCM 14732</strain>
    </source>
</reference>
<comment type="caution">
    <text evidence="5">The sequence shown here is derived from an EMBL/GenBank/DDBJ whole genome shotgun (WGS) entry which is preliminary data.</text>
</comment>
<dbReference type="Gene3D" id="1.10.10.10">
    <property type="entry name" value="Winged helix-like DNA-binding domain superfamily/Winged helix DNA-binding domain"/>
    <property type="match status" value="1"/>
</dbReference>
<organism evidence="5 6">
    <name type="scientific">Aeromicrobium ginsengisoli</name>
    <dbReference type="NCBI Taxonomy" id="363867"/>
    <lineage>
        <taxon>Bacteria</taxon>
        <taxon>Bacillati</taxon>
        <taxon>Actinomycetota</taxon>
        <taxon>Actinomycetes</taxon>
        <taxon>Propionibacteriales</taxon>
        <taxon>Nocardioidaceae</taxon>
        <taxon>Aeromicrobium</taxon>
    </lineage>
</organism>
<evidence type="ECO:0000256" key="3">
    <source>
        <dbReference type="ARBA" id="ARBA00023163"/>
    </source>
</evidence>
<evidence type="ECO:0000256" key="1">
    <source>
        <dbReference type="ARBA" id="ARBA00023015"/>
    </source>
</evidence>
<gene>
    <name evidence="5" type="ORF">ESP70_013395</name>
</gene>
<feature type="domain" description="HTH marR-type" evidence="4">
    <location>
        <begin position="20"/>
        <end position="75"/>
    </location>
</feature>
<keyword evidence="1" id="KW-0805">Transcription regulation</keyword>
<name>A0A5M4F9V4_9ACTN</name>
<dbReference type="AlphaFoldDB" id="A0A5M4F9V4"/>
<dbReference type="InterPro" id="IPR036388">
    <property type="entry name" value="WH-like_DNA-bd_sf"/>
</dbReference>
<keyword evidence="6" id="KW-1185">Reference proteome</keyword>
<dbReference type="InterPro" id="IPR000835">
    <property type="entry name" value="HTH_MarR-typ"/>
</dbReference>
<dbReference type="RefSeq" id="WP_149689833.1">
    <property type="nucleotide sequence ID" value="NZ_SDPQ02000003.1"/>
</dbReference>
<dbReference type="InterPro" id="IPR036390">
    <property type="entry name" value="WH_DNA-bd_sf"/>
</dbReference>
<proteinExistence type="predicted"/>
<dbReference type="Gene3D" id="1.10.287.160">
    <property type="entry name" value="HR1 repeat"/>
    <property type="match status" value="1"/>
</dbReference>
<evidence type="ECO:0000259" key="4">
    <source>
        <dbReference type="Pfam" id="PF12802"/>
    </source>
</evidence>
<dbReference type="GO" id="GO:0003677">
    <property type="term" value="F:DNA binding"/>
    <property type="evidence" value="ECO:0007669"/>
    <property type="project" value="UniProtKB-KW"/>
</dbReference>
<keyword evidence="3" id="KW-0804">Transcription</keyword>
<dbReference type="Pfam" id="PF12802">
    <property type="entry name" value="MarR_2"/>
    <property type="match status" value="1"/>
</dbReference>
<protein>
    <submittedName>
        <fullName evidence="5">MarR family transcriptional regulator</fullName>
    </submittedName>
</protein>
<dbReference type="GO" id="GO:0003700">
    <property type="term" value="F:DNA-binding transcription factor activity"/>
    <property type="evidence" value="ECO:0007669"/>
    <property type="project" value="InterPro"/>
</dbReference>
<evidence type="ECO:0000256" key="2">
    <source>
        <dbReference type="ARBA" id="ARBA00023125"/>
    </source>
</evidence>